<sequence>KSNSNKGAHKIKVIAIRGHTK</sequence>
<name>A0A1X7TK60_AMPQE</name>
<organism evidence="1">
    <name type="scientific">Amphimedon queenslandica</name>
    <name type="common">Sponge</name>
    <dbReference type="NCBI Taxonomy" id="400682"/>
    <lineage>
        <taxon>Eukaryota</taxon>
        <taxon>Metazoa</taxon>
        <taxon>Porifera</taxon>
        <taxon>Demospongiae</taxon>
        <taxon>Heteroscleromorpha</taxon>
        <taxon>Haplosclerida</taxon>
        <taxon>Niphatidae</taxon>
        <taxon>Amphimedon</taxon>
    </lineage>
</organism>
<evidence type="ECO:0000313" key="1">
    <source>
        <dbReference type="EnsemblMetazoa" id="Aqu2.1.15255_001"/>
    </source>
</evidence>
<protein>
    <submittedName>
        <fullName evidence="1">Uncharacterized protein</fullName>
    </submittedName>
</protein>
<proteinExistence type="predicted"/>
<reference evidence="1" key="1">
    <citation type="submission" date="2017-05" db="UniProtKB">
        <authorList>
            <consortium name="EnsemblMetazoa"/>
        </authorList>
    </citation>
    <scope>IDENTIFICATION</scope>
</reference>
<dbReference type="EnsemblMetazoa" id="Aqu2.1.15255_001">
    <property type="protein sequence ID" value="Aqu2.1.15255_001"/>
    <property type="gene ID" value="Aqu2.1.15255"/>
</dbReference>
<dbReference type="AlphaFoldDB" id="A0A1X7TK60"/>
<accession>A0A1X7TK60</accession>
<dbReference type="InParanoid" id="A0A1X7TK60"/>